<dbReference type="KEGG" id="psin:CAK95_03340"/>
<evidence type="ECO:0000313" key="2">
    <source>
        <dbReference type="Proteomes" id="UP000194137"/>
    </source>
</evidence>
<dbReference type="Proteomes" id="UP000194137">
    <property type="component" value="Chromosome"/>
</dbReference>
<dbReference type="EMBL" id="CP021112">
    <property type="protein sequence ID" value="ARP98229.1"/>
    <property type="molecule type" value="Genomic_DNA"/>
</dbReference>
<evidence type="ECO:0000313" key="1">
    <source>
        <dbReference type="EMBL" id="ARP98229.1"/>
    </source>
</evidence>
<sequence>MKHEPLISQGGSSAPGTIWYTRCPVPTAAGIAIQKGWLSEAFAPDGIQVRSMRHSQDPKIRESHYTHTLDNSFRQGGNAPALFARSEGKDTVLLGLHWIPQYQAILTLAESGITTVSQLKDRKLALPRRVNDPIDFWRATAMQGYQNALRLAGLDLSDVELVDLPIEMTYVDEDVEITDSLTPAPRSIKFQTREMTALIRGEVDAMFGYSVWGAAVRGQISAIEVFTFDGVPMEQQVNNGAPETLTVSGGLLRDHPELVERYVMKLIMAADWAKKNRDAARRAIAIETGSAEYWLDKGCGADFADRLDFSLAPELVKTLEVRKAFLLDHGFMRKDFEISDWMDPRPLQNAMKRLEAEGLK</sequence>
<accession>A0A1W6ZLJ7</accession>
<dbReference type="RefSeq" id="WP_086086577.1">
    <property type="nucleotide sequence ID" value="NZ_CP021112.1"/>
</dbReference>
<dbReference type="Gene3D" id="3.40.190.10">
    <property type="entry name" value="Periplasmic binding protein-like II"/>
    <property type="match status" value="1"/>
</dbReference>
<dbReference type="Gene3D" id="3.40.190.270">
    <property type="match status" value="1"/>
</dbReference>
<name>A0A1W6ZLJ7_9HYPH</name>
<dbReference type="STRING" id="1235591.CAK95_03340"/>
<reference evidence="1 2" key="1">
    <citation type="submission" date="2017-05" db="EMBL/GenBank/DDBJ databases">
        <title>Full genome sequence of Pseudorhodoplanes sinuspersici.</title>
        <authorList>
            <person name="Dastgheib S.M.M."/>
            <person name="Shavandi M."/>
            <person name="Tirandaz H."/>
        </authorList>
    </citation>
    <scope>NUCLEOTIDE SEQUENCE [LARGE SCALE GENOMIC DNA]</scope>
    <source>
        <strain evidence="1 2">RIPI110</strain>
    </source>
</reference>
<dbReference type="PANTHER" id="PTHR30024">
    <property type="entry name" value="ALIPHATIC SULFONATES-BINDING PROTEIN-RELATED"/>
    <property type="match status" value="1"/>
</dbReference>
<dbReference type="OrthoDB" id="7467011at2"/>
<proteinExistence type="predicted"/>
<protein>
    <submittedName>
        <fullName evidence="1">Uncharacterized protein</fullName>
    </submittedName>
</protein>
<organism evidence="1 2">
    <name type="scientific">Pseudorhodoplanes sinuspersici</name>
    <dbReference type="NCBI Taxonomy" id="1235591"/>
    <lineage>
        <taxon>Bacteria</taxon>
        <taxon>Pseudomonadati</taxon>
        <taxon>Pseudomonadota</taxon>
        <taxon>Alphaproteobacteria</taxon>
        <taxon>Hyphomicrobiales</taxon>
        <taxon>Pseudorhodoplanes</taxon>
    </lineage>
</organism>
<gene>
    <name evidence="1" type="ORF">CAK95_03340</name>
</gene>
<keyword evidence="2" id="KW-1185">Reference proteome</keyword>
<dbReference type="SUPFAM" id="SSF53850">
    <property type="entry name" value="Periplasmic binding protein-like II"/>
    <property type="match status" value="1"/>
</dbReference>
<dbReference type="AlphaFoldDB" id="A0A1W6ZLJ7"/>